<comment type="catalytic activity">
    <reaction evidence="11">
        <text>(S)-2,3,4,5-tetrahydrodipicolinate + NAD(+) + H2O = (2S,4S)-4-hydroxy-2,3,4,5-tetrahydrodipicolinate + NADH + H(+)</text>
        <dbReference type="Rhea" id="RHEA:35323"/>
        <dbReference type="ChEBI" id="CHEBI:15377"/>
        <dbReference type="ChEBI" id="CHEBI:15378"/>
        <dbReference type="ChEBI" id="CHEBI:16845"/>
        <dbReference type="ChEBI" id="CHEBI:57540"/>
        <dbReference type="ChEBI" id="CHEBI:57945"/>
        <dbReference type="ChEBI" id="CHEBI:67139"/>
        <dbReference type="EC" id="1.17.1.8"/>
    </reaction>
</comment>
<evidence type="ECO:0000259" key="13">
    <source>
        <dbReference type="Pfam" id="PF05173"/>
    </source>
</evidence>
<keyword evidence="2" id="KW-0028">Amino-acid biosynthesis</keyword>
<sequence>MEVRAKKRLKNYIRLSLKDRMKIALLGKGKTGGKVLELLIEKKIPHTVFDSKNHPTLESLKGHDVVISFLTGDVFGEYMPLLIEAKIPVVTGSTGISFGSELSATLQKNNIKWIYATNFSLGMNLVHQMILIMKNAGSILSDYSFSMNEIHHTKKLDAPSGTALSWKNWAGHEMNITSERIGDVIGIHELTLKTATEEITLKHTALDRKIFAEGALYGANIISTLTPGLHLFQDVVQKELLKGIK</sequence>
<protein>
    <recommendedName>
        <fullName evidence="9">4-hydroxy-tetrahydrodipicolinate reductase</fullName>
        <ecNumber evidence="9">1.17.1.8</ecNumber>
    </recommendedName>
</protein>
<dbReference type="GO" id="GO:0008839">
    <property type="term" value="F:4-hydroxy-tetrahydrodipicolinate reductase"/>
    <property type="evidence" value="ECO:0007669"/>
    <property type="project" value="UniProtKB-EC"/>
</dbReference>
<evidence type="ECO:0000256" key="8">
    <source>
        <dbReference type="ARBA" id="ARBA00037922"/>
    </source>
</evidence>
<evidence type="ECO:0000256" key="7">
    <source>
        <dbReference type="ARBA" id="ARBA00023154"/>
    </source>
</evidence>
<evidence type="ECO:0000256" key="1">
    <source>
        <dbReference type="ARBA" id="ARBA00006642"/>
    </source>
</evidence>
<dbReference type="SUPFAM" id="SSF51735">
    <property type="entry name" value="NAD(P)-binding Rossmann-fold domains"/>
    <property type="match status" value="1"/>
</dbReference>
<dbReference type="SUPFAM" id="SSF55347">
    <property type="entry name" value="Glyceraldehyde-3-phosphate dehydrogenase-like, C-terminal domain"/>
    <property type="match status" value="1"/>
</dbReference>
<gene>
    <name evidence="14" type="ORF">C0V70_09455</name>
</gene>
<evidence type="ECO:0000256" key="9">
    <source>
        <dbReference type="ARBA" id="ARBA00038983"/>
    </source>
</evidence>
<dbReference type="InterPro" id="IPR036291">
    <property type="entry name" value="NAD(P)-bd_dom_sf"/>
</dbReference>
<comment type="pathway">
    <text evidence="8">Amino-acid biosynthesis; L-lysine biosynthesis via DAP pathway; (S)-tetrahydrodipicolinate from L-aspartate: step 4/4.</text>
</comment>
<evidence type="ECO:0000256" key="6">
    <source>
        <dbReference type="ARBA" id="ARBA00023027"/>
    </source>
</evidence>
<dbReference type="InterPro" id="IPR000846">
    <property type="entry name" value="DapB_N"/>
</dbReference>
<dbReference type="GO" id="GO:0009089">
    <property type="term" value="P:lysine biosynthetic process via diaminopimelate"/>
    <property type="evidence" value="ECO:0007669"/>
    <property type="project" value="InterPro"/>
</dbReference>
<organism evidence="14 15">
    <name type="scientific">Bacteriovorax stolpii</name>
    <name type="common">Bdellovibrio stolpii</name>
    <dbReference type="NCBI Taxonomy" id="960"/>
    <lineage>
        <taxon>Bacteria</taxon>
        <taxon>Pseudomonadati</taxon>
        <taxon>Bdellovibrionota</taxon>
        <taxon>Bacteriovoracia</taxon>
        <taxon>Bacteriovoracales</taxon>
        <taxon>Bacteriovoracaceae</taxon>
        <taxon>Bacteriovorax</taxon>
    </lineage>
</organism>
<accession>A0A2K9NS27</accession>
<evidence type="ECO:0000313" key="15">
    <source>
        <dbReference type="Proteomes" id="UP000235584"/>
    </source>
</evidence>
<dbReference type="KEGG" id="bsto:C0V70_09455"/>
<evidence type="ECO:0000256" key="4">
    <source>
        <dbReference type="ARBA" id="ARBA00022915"/>
    </source>
</evidence>
<proteinExistence type="inferred from homology"/>
<name>A0A2K9NS27_BACTC</name>
<dbReference type="Pfam" id="PF01113">
    <property type="entry name" value="DapB_N"/>
    <property type="match status" value="1"/>
</dbReference>
<dbReference type="AlphaFoldDB" id="A0A2K9NS27"/>
<dbReference type="PANTHER" id="PTHR20836">
    <property type="entry name" value="DIHYDRODIPICOLINATE REDUCTASE"/>
    <property type="match status" value="1"/>
</dbReference>
<evidence type="ECO:0000256" key="5">
    <source>
        <dbReference type="ARBA" id="ARBA00023002"/>
    </source>
</evidence>
<dbReference type="PIRSF" id="PIRSF000161">
    <property type="entry name" value="DHPR"/>
    <property type="match status" value="1"/>
</dbReference>
<dbReference type="OrthoDB" id="9790352at2"/>
<feature type="domain" description="Dihydrodipicolinate reductase N-terminal" evidence="12">
    <location>
        <begin position="57"/>
        <end position="119"/>
    </location>
</feature>
<keyword evidence="15" id="KW-1185">Reference proteome</keyword>
<evidence type="ECO:0000256" key="10">
    <source>
        <dbReference type="ARBA" id="ARBA00049080"/>
    </source>
</evidence>
<reference evidence="14 15" key="1">
    <citation type="submission" date="2018-01" db="EMBL/GenBank/DDBJ databases">
        <title>Complete genome sequence of Bacteriovorax stolpii DSM12778.</title>
        <authorList>
            <person name="Tang B."/>
            <person name="Chang J."/>
        </authorList>
    </citation>
    <scope>NUCLEOTIDE SEQUENCE [LARGE SCALE GENOMIC DNA]</scope>
    <source>
        <strain evidence="14 15">DSM 12778</strain>
    </source>
</reference>
<keyword evidence="5" id="KW-0560">Oxidoreductase</keyword>
<dbReference type="EC" id="1.17.1.8" evidence="9"/>
<dbReference type="GO" id="GO:0019877">
    <property type="term" value="P:diaminopimelate biosynthetic process"/>
    <property type="evidence" value="ECO:0007669"/>
    <property type="project" value="UniProtKB-KW"/>
</dbReference>
<dbReference type="Gene3D" id="3.30.360.10">
    <property type="entry name" value="Dihydrodipicolinate Reductase, domain 2"/>
    <property type="match status" value="1"/>
</dbReference>
<feature type="domain" description="Dihydrodipicolinate reductase C-terminal" evidence="13">
    <location>
        <begin position="129"/>
        <end position="235"/>
    </location>
</feature>
<keyword evidence="3" id="KW-0521">NADP</keyword>
<keyword evidence="4" id="KW-0220">Diaminopimelate biosynthesis</keyword>
<dbReference type="EMBL" id="CP025704">
    <property type="protein sequence ID" value="AUN98326.1"/>
    <property type="molecule type" value="Genomic_DNA"/>
</dbReference>
<comment type="similarity">
    <text evidence="1">Belongs to the DapB family.</text>
</comment>
<dbReference type="Proteomes" id="UP000235584">
    <property type="component" value="Chromosome"/>
</dbReference>
<dbReference type="Pfam" id="PF05173">
    <property type="entry name" value="DapB_C"/>
    <property type="match status" value="1"/>
</dbReference>
<evidence type="ECO:0000256" key="3">
    <source>
        <dbReference type="ARBA" id="ARBA00022857"/>
    </source>
</evidence>
<dbReference type="InterPro" id="IPR023940">
    <property type="entry name" value="DHDPR_bac"/>
</dbReference>
<keyword evidence="7" id="KW-0457">Lysine biosynthesis</keyword>
<evidence type="ECO:0000256" key="2">
    <source>
        <dbReference type="ARBA" id="ARBA00022605"/>
    </source>
</evidence>
<keyword evidence="6" id="KW-0520">NAD</keyword>
<comment type="catalytic activity">
    <reaction evidence="10">
        <text>(S)-2,3,4,5-tetrahydrodipicolinate + NADP(+) + H2O = (2S,4S)-4-hydroxy-2,3,4,5-tetrahydrodipicolinate + NADPH + H(+)</text>
        <dbReference type="Rhea" id="RHEA:35331"/>
        <dbReference type="ChEBI" id="CHEBI:15377"/>
        <dbReference type="ChEBI" id="CHEBI:15378"/>
        <dbReference type="ChEBI" id="CHEBI:16845"/>
        <dbReference type="ChEBI" id="CHEBI:57783"/>
        <dbReference type="ChEBI" id="CHEBI:58349"/>
        <dbReference type="ChEBI" id="CHEBI:67139"/>
        <dbReference type="EC" id="1.17.1.8"/>
    </reaction>
</comment>
<dbReference type="PANTHER" id="PTHR20836:SF0">
    <property type="entry name" value="4-HYDROXY-TETRAHYDRODIPICOLINATE REDUCTASE 1, CHLOROPLASTIC-RELATED"/>
    <property type="match status" value="1"/>
</dbReference>
<evidence type="ECO:0000256" key="11">
    <source>
        <dbReference type="ARBA" id="ARBA00049396"/>
    </source>
</evidence>
<evidence type="ECO:0000313" key="14">
    <source>
        <dbReference type="EMBL" id="AUN98326.1"/>
    </source>
</evidence>
<dbReference type="InterPro" id="IPR022663">
    <property type="entry name" value="DapB_C"/>
</dbReference>
<evidence type="ECO:0000259" key="12">
    <source>
        <dbReference type="Pfam" id="PF01113"/>
    </source>
</evidence>